<reference key="2">
    <citation type="submission" date="2011-10" db="EMBL/GenBank/DDBJ databases">
        <title>The genome and transcriptome sequence of Clonorchis sinensis provide insights into the carcinogenic liver fluke.</title>
        <authorList>
            <person name="Wang X."/>
            <person name="Huang Y."/>
            <person name="Chen W."/>
            <person name="Liu H."/>
            <person name="Guo L."/>
            <person name="Chen Y."/>
            <person name="Luo F."/>
            <person name="Zhou W."/>
            <person name="Sun J."/>
            <person name="Mao Q."/>
            <person name="Liang P."/>
            <person name="Zhou C."/>
            <person name="Tian Y."/>
            <person name="Men J."/>
            <person name="Lv X."/>
            <person name="Huang L."/>
            <person name="Zhou J."/>
            <person name="Hu Y."/>
            <person name="Li R."/>
            <person name="Zhang F."/>
            <person name="Lei H."/>
            <person name="Li X."/>
            <person name="Hu X."/>
            <person name="Liang C."/>
            <person name="Xu J."/>
            <person name="Wu Z."/>
            <person name="Yu X."/>
        </authorList>
    </citation>
    <scope>NUCLEOTIDE SEQUENCE</scope>
    <source>
        <strain>Henan</strain>
    </source>
</reference>
<reference evidence="2" key="1">
    <citation type="journal article" date="2011" name="Genome Biol.">
        <title>The draft genome of the carcinogenic human liver fluke Clonorchis sinensis.</title>
        <authorList>
            <person name="Wang X."/>
            <person name="Chen W."/>
            <person name="Huang Y."/>
            <person name="Sun J."/>
            <person name="Men J."/>
            <person name="Liu H."/>
            <person name="Luo F."/>
            <person name="Guo L."/>
            <person name="Lv X."/>
            <person name="Deng C."/>
            <person name="Zhou C."/>
            <person name="Fan Y."/>
            <person name="Li X."/>
            <person name="Huang L."/>
            <person name="Hu Y."/>
            <person name="Liang C."/>
            <person name="Hu X."/>
            <person name="Xu J."/>
            <person name="Yu X."/>
        </authorList>
    </citation>
    <scope>NUCLEOTIDE SEQUENCE [LARGE SCALE GENOMIC DNA]</scope>
    <source>
        <strain evidence="2">Henan</strain>
    </source>
</reference>
<dbReference type="EMBL" id="DF142848">
    <property type="protein sequence ID" value="GAA47670.1"/>
    <property type="molecule type" value="Genomic_DNA"/>
</dbReference>
<dbReference type="Proteomes" id="UP000008909">
    <property type="component" value="Unassembled WGS sequence"/>
</dbReference>
<protein>
    <submittedName>
        <fullName evidence="2">Uncharacterized protein</fullName>
    </submittedName>
</protein>
<keyword evidence="3" id="KW-1185">Reference proteome</keyword>
<sequence length="140" mass="15942">MYTGPKSEVFARHVLATTKQEPEASKRHGITCNHEKSIIATITLLRQTAQRQSEKRQNPEIETCFDYDVQYRPAQNISNVHLTESIEGVAAPRDETQSHSIDPPEGETAPPVQLSEIPDNVLQYITDQRVRTYNLRNREA</sequence>
<evidence type="ECO:0000256" key="1">
    <source>
        <dbReference type="SAM" id="MobiDB-lite"/>
    </source>
</evidence>
<accession>G7Y3Y4</accession>
<evidence type="ECO:0000313" key="2">
    <source>
        <dbReference type="EMBL" id="GAA47670.1"/>
    </source>
</evidence>
<feature type="region of interest" description="Disordered" evidence="1">
    <location>
        <begin position="87"/>
        <end position="119"/>
    </location>
</feature>
<dbReference type="AlphaFoldDB" id="G7Y3Y4"/>
<proteinExistence type="predicted"/>
<evidence type="ECO:0000313" key="3">
    <source>
        <dbReference type="Proteomes" id="UP000008909"/>
    </source>
</evidence>
<organism evidence="2 3">
    <name type="scientific">Clonorchis sinensis</name>
    <name type="common">Chinese liver fluke</name>
    <dbReference type="NCBI Taxonomy" id="79923"/>
    <lineage>
        <taxon>Eukaryota</taxon>
        <taxon>Metazoa</taxon>
        <taxon>Spiralia</taxon>
        <taxon>Lophotrochozoa</taxon>
        <taxon>Platyhelminthes</taxon>
        <taxon>Trematoda</taxon>
        <taxon>Digenea</taxon>
        <taxon>Opisthorchiida</taxon>
        <taxon>Opisthorchiata</taxon>
        <taxon>Opisthorchiidae</taxon>
        <taxon>Clonorchis</taxon>
    </lineage>
</organism>
<gene>
    <name evidence="2" type="ORF">CLF_100657</name>
</gene>
<name>G7Y3Y4_CLOSI</name>